<name>A0A561TRK4_9ACTN</name>
<evidence type="ECO:0000313" key="2">
    <source>
        <dbReference type="EMBL" id="TWF89749.1"/>
    </source>
</evidence>
<organism evidence="2 3">
    <name type="scientific">Streptomyces capillispiralis</name>
    <dbReference type="NCBI Taxonomy" id="68182"/>
    <lineage>
        <taxon>Bacteria</taxon>
        <taxon>Bacillati</taxon>
        <taxon>Actinomycetota</taxon>
        <taxon>Actinomycetes</taxon>
        <taxon>Kitasatosporales</taxon>
        <taxon>Streptomycetaceae</taxon>
        <taxon>Streptomyces</taxon>
    </lineage>
</organism>
<dbReference type="AlphaFoldDB" id="A0A561TRK4"/>
<protein>
    <submittedName>
        <fullName evidence="2">Uncharacterized protein</fullName>
    </submittedName>
</protein>
<comment type="caution">
    <text evidence="2">The sequence shown here is derived from an EMBL/GenBank/DDBJ whole genome shotgun (WGS) entry which is preliminary data.</text>
</comment>
<dbReference type="OrthoDB" id="5292689at2"/>
<accession>A0A561TRK4</accession>
<reference evidence="2 3" key="1">
    <citation type="submission" date="2019-06" db="EMBL/GenBank/DDBJ databases">
        <title>Sequencing the genomes of 1000 actinobacteria strains.</title>
        <authorList>
            <person name="Klenk H.-P."/>
        </authorList>
    </citation>
    <scope>NUCLEOTIDE SEQUENCE [LARGE SCALE GENOMIC DNA]</scope>
    <source>
        <strain evidence="2 3">DSM 41695</strain>
    </source>
</reference>
<dbReference type="EMBL" id="VIWV01000001">
    <property type="protein sequence ID" value="TWF89749.1"/>
    <property type="molecule type" value="Genomic_DNA"/>
</dbReference>
<sequence>MPDIERDVCFFLIEHHGSCAVVETAGGFEAQLAELEALDAYRGSNYTALVERFFKPDRPTKFKIARRLSFTATSTDRSVLDALDHVLARQYLPRPLVADTHPTRMDENDGPHGRVPRPCPSGSGFFRAGALCH</sequence>
<proteinExistence type="predicted"/>
<dbReference type="Proteomes" id="UP000316603">
    <property type="component" value="Unassembled WGS sequence"/>
</dbReference>
<evidence type="ECO:0000313" key="3">
    <source>
        <dbReference type="Proteomes" id="UP000316603"/>
    </source>
</evidence>
<feature type="region of interest" description="Disordered" evidence="1">
    <location>
        <begin position="99"/>
        <end position="119"/>
    </location>
</feature>
<keyword evidence="3" id="KW-1185">Reference proteome</keyword>
<evidence type="ECO:0000256" key="1">
    <source>
        <dbReference type="SAM" id="MobiDB-lite"/>
    </source>
</evidence>
<gene>
    <name evidence="2" type="ORF">FHX78_116792</name>
</gene>
<dbReference type="RefSeq" id="WP_145871235.1">
    <property type="nucleotide sequence ID" value="NZ_BNCE01000012.1"/>
</dbReference>
<feature type="compositionally biased region" description="Basic and acidic residues" evidence="1">
    <location>
        <begin position="101"/>
        <end position="112"/>
    </location>
</feature>